<accession>A0A4Y2HDP3</accession>
<comment type="caution">
    <text evidence="2">The sequence shown here is derived from an EMBL/GenBank/DDBJ whole genome shotgun (WGS) entry which is preliminary data.</text>
</comment>
<protein>
    <submittedName>
        <fullName evidence="2">Uncharacterized protein</fullName>
    </submittedName>
</protein>
<evidence type="ECO:0000313" key="3">
    <source>
        <dbReference type="Proteomes" id="UP000499080"/>
    </source>
</evidence>
<dbReference type="Proteomes" id="UP000499080">
    <property type="component" value="Unassembled WGS sequence"/>
</dbReference>
<feature type="region of interest" description="Disordered" evidence="1">
    <location>
        <begin position="1"/>
        <end position="37"/>
    </location>
</feature>
<keyword evidence="3" id="KW-1185">Reference proteome</keyword>
<feature type="compositionally biased region" description="Basic and acidic residues" evidence="1">
    <location>
        <begin position="18"/>
        <end position="27"/>
    </location>
</feature>
<evidence type="ECO:0000313" key="2">
    <source>
        <dbReference type="EMBL" id="GBM63424.1"/>
    </source>
</evidence>
<evidence type="ECO:0000256" key="1">
    <source>
        <dbReference type="SAM" id="MobiDB-lite"/>
    </source>
</evidence>
<organism evidence="2 3">
    <name type="scientific">Araneus ventricosus</name>
    <name type="common">Orbweaver spider</name>
    <name type="synonym">Epeira ventricosa</name>
    <dbReference type="NCBI Taxonomy" id="182803"/>
    <lineage>
        <taxon>Eukaryota</taxon>
        <taxon>Metazoa</taxon>
        <taxon>Ecdysozoa</taxon>
        <taxon>Arthropoda</taxon>
        <taxon>Chelicerata</taxon>
        <taxon>Arachnida</taxon>
        <taxon>Araneae</taxon>
        <taxon>Araneomorphae</taxon>
        <taxon>Entelegynae</taxon>
        <taxon>Araneoidea</taxon>
        <taxon>Araneidae</taxon>
        <taxon>Araneus</taxon>
    </lineage>
</organism>
<gene>
    <name evidence="2" type="ORF">AVEN_82272_1</name>
</gene>
<dbReference type="AlphaFoldDB" id="A0A4Y2HDP3"/>
<sequence length="113" mass="13218">MKDEQNQTHQVKNNKTMIKTEKNDEKHPHHSPKNQSIYRMPKLKLLAPLFNFRTTAAKVINMVSRYSEKAMRYDMSPVSAMVLYNFGTDIFSPILYRIRDRNTNSGVCRQVAL</sequence>
<proteinExistence type="predicted"/>
<name>A0A4Y2HDP3_ARAVE</name>
<reference evidence="2 3" key="1">
    <citation type="journal article" date="2019" name="Sci. Rep.">
        <title>Orb-weaving spider Araneus ventricosus genome elucidates the spidroin gene catalogue.</title>
        <authorList>
            <person name="Kono N."/>
            <person name="Nakamura H."/>
            <person name="Ohtoshi R."/>
            <person name="Moran D.A.P."/>
            <person name="Shinohara A."/>
            <person name="Yoshida Y."/>
            <person name="Fujiwara M."/>
            <person name="Mori M."/>
            <person name="Tomita M."/>
            <person name="Arakawa K."/>
        </authorList>
    </citation>
    <scope>NUCLEOTIDE SEQUENCE [LARGE SCALE GENOMIC DNA]</scope>
</reference>
<feature type="compositionally biased region" description="Polar residues" evidence="1">
    <location>
        <begin position="7"/>
        <end position="17"/>
    </location>
</feature>
<dbReference type="EMBL" id="BGPR01001866">
    <property type="protein sequence ID" value="GBM63424.1"/>
    <property type="molecule type" value="Genomic_DNA"/>
</dbReference>